<dbReference type="GO" id="GO:0003700">
    <property type="term" value="F:DNA-binding transcription factor activity"/>
    <property type="evidence" value="ECO:0007669"/>
    <property type="project" value="InterPro"/>
</dbReference>
<dbReference type="SUPFAM" id="SSF46785">
    <property type="entry name" value="Winged helix' DNA-binding domain"/>
    <property type="match status" value="1"/>
</dbReference>
<comment type="caution">
    <text evidence="2">The sequence shown here is derived from an EMBL/GenBank/DDBJ whole genome shotgun (WGS) entry which is preliminary data.</text>
</comment>
<proteinExistence type="predicted"/>
<dbReference type="InterPro" id="IPR011991">
    <property type="entry name" value="ArsR-like_HTH"/>
</dbReference>
<dbReference type="AlphaFoldDB" id="A0A423UTG8"/>
<evidence type="ECO:0000259" key="1">
    <source>
        <dbReference type="SMART" id="SM00418"/>
    </source>
</evidence>
<evidence type="ECO:0000313" key="2">
    <source>
        <dbReference type="EMBL" id="ROV65644.1"/>
    </source>
</evidence>
<gene>
    <name evidence="2" type="ORF">D3105_26225</name>
</gene>
<dbReference type="InterPro" id="IPR036390">
    <property type="entry name" value="WH_DNA-bd_sf"/>
</dbReference>
<dbReference type="InterPro" id="IPR036388">
    <property type="entry name" value="WH-like_DNA-bd_sf"/>
</dbReference>
<feature type="domain" description="HTH arsR-type" evidence="1">
    <location>
        <begin position="253"/>
        <end position="328"/>
    </location>
</feature>
<name>A0A423UTG8_STRGL</name>
<dbReference type="Proteomes" id="UP000285596">
    <property type="component" value="Unassembled WGS sequence"/>
</dbReference>
<evidence type="ECO:0000313" key="3">
    <source>
        <dbReference type="Proteomes" id="UP000285596"/>
    </source>
</evidence>
<dbReference type="SMART" id="SM00418">
    <property type="entry name" value="HTH_ARSR"/>
    <property type="match status" value="1"/>
</dbReference>
<reference evidence="2 3" key="1">
    <citation type="submission" date="2018-08" db="EMBL/GenBank/DDBJ databases">
        <title>Streptomyces globisporus 1912-4Crt, whole genome shotgun sequence.</title>
        <authorList>
            <person name="Matselyukh B."/>
        </authorList>
    </citation>
    <scope>NUCLEOTIDE SEQUENCE [LARGE SCALE GENOMIC DNA]</scope>
    <source>
        <strain evidence="2 3">1912-4Crt</strain>
    </source>
</reference>
<sequence>MLRIHFTPEDLTRVRVAPGPDFLWEITNSVQTLQRTDGERVFGAWRRWVRPRLPESRRLLSPLLPPHGYSPDFLTPTSGDRTTLGAAVDTLLRTPRPRLRAELTRLAGTRRLPGWAVSLAEGDPDALARLGKALHAYQAEVLVPHWRHVRAALEADRALRTRQLMDGGTEALLTGLGPDVHWRPPVLEVTYPVDQHLRLNGRGLVLQPSFFCWPTPTTLADSDLPPVLVHPIHHAADWADTAGAAEAATGRSALGRLLGQTRADLLRAARTGCSTVEAARMLQVTHPAVSQHMNVLRAAGLTTTVRTAGRAFHVATAEGRALLATEDRRAGRGSGVNPRP</sequence>
<dbReference type="RefSeq" id="WP_118905481.1">
    <property type="nucleotide sequence ID" value="NZ_QWFA01000174.1"/>
</dbReference>
<organism evidence="2 3">
    <name type="scientific">Streptomyces globisporus</name>
    <dbReference type="NCBI Taxonomy" id="1908"/>
    <lineage>
        <taxon>Bacteria</taxon>
        <taxon>Bacillati</taxon>
        <taxon>Actinomycetota</taxon>
        <taxon>Actinomycetes</taxon>
        <taxon>Kitasatosporales</taxon>
        <taxon>Streptomycetaceae</taxon>
        <taxon>Streptomyces</taxon>
    </lineage>
</organism>
<dbReference type="Gene3D" id="1.10.10.10">
    <property type="entry name" value="Winged helix-like DNA-binding domain superfamily/Winged helix DNA-binding domain"/>
    <property type="match status" value="1"/>
</dbReference>
<protein>
    <submittedName>
        <fullName evidence="2">ArsR family transcriptional regulator</fullName>
    </submittedName>
</protein>
<dbReference type="InterPro" id="IPR001845">
    <property type="entry name" value="HTH_ArsR_DNA-bd_dom"/>
</dbReference>
<dbReference type="CDD" id="cd00090">
    <property type="entry name" value="HTH_ARSR"/>
    <property type="match status" value="1"/>
</dbReference>
<accession>A0A423UTG8</accession>
<dbReference type="EMBL" id="QWFA01000174">
    <property type="protein sequence ID" value="ROV65644.1"/>
    <property type="molecule type" value="Genomic_DNA"/>
</dbReference>